<dbReference type="RefSeq" id="WP_013048711.1">
    <property type="nucleotide sequence ID" value="NC_014011.1"/>
</dbReference>
<dbReference type="EMBL" id="CP001997">
    <property type="protein sequence ID" value="ADE57448.1"/>
    <property type="molecule type" value="Genomic_DNA"/>
</dbReference>
<dbReference type="STRING" id="572547.Amico_1330"/>
<evidence type="ECO:0000313" key="1">
    <source>
        <dbReference type="EMBL" id="ADE57448.1"/>
    </source>
</evidence>
<protein>
    <submittedName>
        <fullName evidence="1">Uncharacterized protein</fullName>
    </submittedName>
</protein>
<reference evidence="1 2" key="1">
    <citation type="journal article" date="2010" name="Stand. Genomic Sci.">
        <title>Complete genome sequence of Aminobacterium colombiense type strain (ALA-1).</title>
        <authorList>
            <person name="Chertkov O."/>
            <person name="Sikorski J."/>
            <person name="Brambilla E."/>
            <person name="Lapidus A."/>
            <person name="Copeland A."/>
            <person name="Glavina Del Rio T."/>
            <person name="Nolan M."/>
            <person name="Lucas S."/>
            <person name="Tice H."/>
            <person name="Cheng J.F."/>
            <person name="Han C."/>
            <person name="Detter J.C."/>
            <person name="Bruce D."/>
            <person name="Tapia R."/>
            <person name="Goodwin L."/>
            <person name="Pitluck S."/>
            <person name="Liolios K."/>
            <person name="Ivanova N."/>
            <person name="Mavromatis K."/>
            <person name="Ovchinnikova G."/>
            <person name="Pati A."/>
            <person name="Chen A."/>
            <person name="Palaniappan K."/>
            <person name="Land M."/>
            <person name="Hauser L."/>
            <person name="Chang Y.J."/>
            <person name="Jeffries C.D."/>
            <person name="Spring S."/>
            <person name="Rohde M."/>
            <person name="Goker M."/>
            <person name="Bristow J."/>
            <person name="Eisen J.A."/>
            <person name="Markowitz V."/>
            <person name="Hugenholtz P."/>
            <person name="Kyrpides N.C."/>
            <person name="Klenk H.P."/>
        </authorList>
    </citation>
    <scope>NUCLEOTIDE SEQUENCE [LARGE SCALE GENOMIC DNA]</scope>
    <source>
        <strain evidence="2">DSM 12261 / ALA-1</strain>
    </source>
</reference>
<gene>
    <name evidence="1" type="ordered locus">Amico_1330</name>
</gene>
<sequence length="385" mass="44595">MKSLKKLFSDRKDKRRYMRTTLVFVLLFVSPLHFASVNAFEHQGQVSLWGVYNDNIDGQMGFRYIPEVTWSGSISDALTIDALLSLDIHTHTTFDSFKEVGDNFDVDLYRAWGRLSGDRYEVRLGLQRINFGPARILRSLKWFDQLDPRDPLNITDGVYALLGRYYFLNNSNIWIWGLYGNDDLKGLETFKTDGDRVEYGFRYEFPVPKGEMAFTYHNRRVDKHWWSRIQPDILMGGVENRYAIDGSFDIGIGLWFEAAFSELKKDSSHSLWTRHLTIGADYTFDIGPGVHILGEHYLRSTGSGIRELETDSRISAISVDFSTSVLDTITLIAYYDWQKDELYPNLSWQRTYDDWLINVTAFHNSCDTESVYSGTGIMCTILYNY</sequence>
<dbReference type="KEGG" id="aco:Amico_1330"/>
<keyword evidence="2" id="KW-1185">Reference proteome</keyword>
<accession>D5EFW6</accession>
<organism evidence="1 2">
    <name type="scientific">Aminobacterium colombiense (strain DSM 12261 / ALA-1)</name>
    <dbReference type="NCBI Taxonomy" id="572547"/>
    <lineage>
        <taxon>Bacteria</taxon>
        <taxon>Thermotogati</taxon>
        <taxon>Synergistota</taxon>
        <taxon>Synergistia</taxon>
        <taxon>Synergistales</taxon>
        <taxon>Aminobacteriaceae</taxon>
        <taxon>Aminobacterium</taxon>
    </lineage>
</organism>
<dbReference type="Proteomes" id="UP000002366">
    <property type="component" value="Chromosome"/>
</dbReference>
<dbReference type="eggNOG" id="ENOG502Z7MX">
    <property type="taxonomic scope" value="Bacteria"/>
</dbReference>
<dbReference type="AlphaFoldDB" id="D5EFW6"/>
<evidence type="ECO:0000313" key="2">
    <source>
        <dbReference type="Proteomes" id="UP000002366"/>
    </source>
</evidence>
<dbReference type="OrthoDB" id="974662at2"/>
<proteinExistence type="predicted"/>
<dbReference type="HOGENOM" id="CLU_681004_0_0_0"/>
<name>D5EFW6_AMICL</name>